<sequence length="96" mass="11229">MSKVTKLIVERFEDTYFSREDCYSLGVDLETGGNYVSFPVTVGIIDYEEYYRLTPAQYEHFMADHEAALEFVESCRRHEHDELLIQKPGWNRGTAI</sequence>
<organism evidence="1 2">
    <name type="scientific">Mycolicibacterium aromaticivorans JS19b1 = JCM 16368</name>
    <dbReference type="NCBI Taxonomy" id="1440774"/>
    <lineage>
        <taxon>Bacteria</taxon>
        <taxon>Bacillati</taxon>
        <taxon>Actinomycetota</taxon>
        <taxon>Actinomycetes</taxon>
        <taxon>Mycobacteriales</taxon>
        <taxon>Mycobacteriaceae</taxon>
        <taxon>Mycolicibacterium</taxon>
    </lineage>
</organism>
<reference evidence="1" key="1">
    <citation type="submission" date="2014-05" db="EMBL/GenBank/DDBJ databases">
        <title>Genome sequence of Mycobacterium aromaticivorans strain JS19b1T (= DSM 45407T).</title>
        <authorList>
            <person name="Kwak Y."/>
            <person name="Park G.-S."/>
            <person name="Li Q.X."/>
            <person name="Lee S.-E."/>
            <person name="Shin J.-H."/>
        </authorList>
    </citation>
    <scope>NUCLEOTIDE SEQUENCE [LARGE SCALE GENOMIC DNA]</scope>
    <source>
        <strain evidence="1">JS19b1</strain>
    </source>
</reference>
<gene>
    <name evidence="1" type="ORF">Y900_006345</name>
</gene>
<dbReference type="STRING" id="1440774.Y900_006345"/>
<name>Z5X3P8_9MYCO</name>
<dbReference type="OrthoDB" id="4318869at2"/>
<protein>
    <submittedName>
        <fullName evidence="1">Uncharacterized protein</fullName>
    </submittedName>
</protein>
<dbReference type="AlphaFoldDB" id="Z5X3P8"/>
<dbReference type="Proteomes" id="UP000022835">
    <property type="component" value="Unassembled WGS sequence"/>
</dbReference>
<comment type="caution">
    <text evidence="1">The sequence shown here is derived from an EMBL/GenBank/DDBJ whole genome shotgun (WGS) entry which is preliminary data.</text>
</comment>
<dbReference type="EMBL" id="JALN02000001">
    <property type="protein sequence ID" value="KDE98568.1"/>
    <property type="molecule type" value="Genomic_DNA"/>
</dbReference>
<proteinExistence type="predicted"/>
<dbReference type="eggNOG" id="ENOG5033A4T">
    <property type="taxonomic scope" value="Bacteria"/>
</dbReference>
<keyword evidence="2" id="KW-1185">Reference proteome</keyword>
<evidence type="ECO:0000313" key="2">
    <source>
        <dbReference type="Proteomes" id="UP000022835"/>
    </source>
</evidence>
<evidence type="ECO:0000313" key="1">
    <source>
        <dbReference type="EMBL" id="KDE98568.1"/>
    </source>
</evidence>
<dbReference type="RefSeq" id="WP_036340224.1">
    <property type="nucleotide sequence ID" value="NZ_JALN02000001.1"/>
</dbReference>
<accession>Z5X3P8</accession>